<dbReference type="InterPro" id="IPR016064">
    <property type="entry name" value="NAD/diacylglycerol_kinase_sf"/>
</dbReference>
<dbReference type="AlphaFoldDB" id="A0A8W8M588"/>
<evidence type="ECO:0000313" key="4">
    <source>
        <dbReference type="Proteomes" id="UP000005408"/>
    </source>
</evidence>
<dbReference type="InterPro" id="IPR045363">
    <property type="entry name" value="CERK_C"/>
</dbReference>
<dbReference type="SUPFAM" id="SSF111331">
    <property type="entry name" value="NAD kinase/diacylglycerol kinase-like"/>
    <property type="match status" value="1"/>
</dbReference>
<feature type="compositionally biased region" description="Acidic residues" evidence="1">
    <location>
        <begin position="556"/>
        <end position="569"/>
    </location>
</feature>
<keyword evidence="4" id="KW-1185">Reference proteome</keyword>
<dbReference type="PANTHER" id="PTHR12358:SF26">
    <property type="entry name" value="CERAMIDE KINASE-LIKE PROTEIN"/>
    <property type="match status" value="1"/>
</dbReference>
<dbReference type="InterPro" id="IPR017438">
    <property type="entry name" value="ATP-NAD_kinase_N"/>
</dbReference>
<dbReference type="EnsemblMetazoa" id="G31405.1">
    <property type="protein sequence ID" value="G31405.1:cds"/>
    <property type="gene ID" value="G31405"/>
</dbReference>
<proteinExistence type="predicted"/>
<feature type="region of interest" description="Disordered" evidence="1">
    <location>
        <begin position="529"/>
        <end position="599"/>
    </location>
</feature>
<dbReference type="OrthoDB" id="530923at2759"/>
<dbReference type="Pfam" id="PF19280">
    <property type="entry name" value="CERK_C"/>
    <property type="match status" value="1"/>
</dbReference>
<dbReference type="Proteomes" id="UP000005408">
    <property type="component" value="Unassembled WGS sequence"/>
</dbReference>
<evidence type="ECO:0000259" key="2">
    <source>
        <dbReference type="PROSITE" id="PS50146"/>
    </source>
</evidence>
<protein>
    <recommendedName>
        <fullName evidence="2">DAGKc domain-containing protein</fullName>
    </recommendedName>
</protein>
<dbReference type="PANTHER" id="PTHR12358">
    <property type="entry name" value="SPHINGOSINE KINASE"/>
    <property type="match status" value="1"/>
</dbReference>
<feature type="compositionally biased region" description="Acidic residues" evidence="1">
    <location>
        <begin position="535"/>
        <end position="545"/>
    </location>
</feature>
<dbReference type="SMART" id="SM00046">
    <property type="entry name" value="DAGKc"/>
    <property type="match status" value="1"/>
</dbReference>
<accession>A0A8W8M588</accession>
<dbReference type="Gene3D" id="2.60.200.40">
    <property type="match status" value="1"/>
</dbReference>
<name>A0A8W8M588_MAGGI</name>
<dbReference type="Pfam" id="PF00781">
    <property type="entry name" value="DAGK_cat"/>
    <property type="match status" value="1"/>
</dbReference>
<feature type="compositionally biased region" description="Basic and acidic residues" evidence="1">
    <location>
        <begin position="570"/>
        <end position="582"/>
    </location>
</feature>
<feature type="domain" description="DAGKc" evidence="2">
    <location>
        <begin position="153"/>
        <end position="302"/>
    </location>
</feature>
<dbReference type="InterPro" id="IPR001206">
    <property type="entry name" value="Diacylglycerol_kinase_cat_dom"/>
</dbReference>
<dbReference type="GO" id="GO:0001729">
    <property type="term" value="F:ceramide kinase activity"/>
    <property type="evidence" value="ECO:0007669"/>
    <property type="project" value="TreeGrafter"/>
</dbReference>
<reference evidence="3" key="1">
    <citation type="submission" date="2022-08" db="UniProtKB">
        <authorList>
            <consortium name="EnsemblMetazoa"/>
        </authorList>
    </citation>
    <scope>IDENTIFICATION</scope>
    <source>
        <strain evidence="3">05x7-T-G4-1.051#20</strain>
    </source>
</reference>
<dbReference type="InterPro" id="IPR050187">
    <property type="entry name" value="Lipid_Phosphate_FormReg"/>
</dbReference>
<dbReference type="GO" id="GO:0016020">
    <property type="term" value="C:membrane"/>
    <property type="evidence" value="ECO:0007669"/>
    <property type="project" value="GOC"/>
</dbReference>
<feature type="compositionally biased region" description="Low complexity" evidence="1">
    <location>
        <begin position="583"/>
        <end position="592"/>
    </location>
</feature>
<evidence type="ECO:0000313" key="3">
    <source>
        <dbReference type="EnsemblMetazoa" id="G31405.1:cds"/>
    </source>
</evidence>
<dbReference type="Gene3D" id="3.40.50.10330">
    <property type="entry name" value="Probable inorganic polyphosphate/atp-NAD kinase, domain 1"/>
    <property type="match status" value="1"/>
</dbReference>
<evidence type="ECO:0000256" key="1">
    <source>
        <dbReference type="SAM" id="MobiDB-lite"/>
    </source>
</evidence>
<dbReference type="OMA" id="WNYNDHD"/>
<organism evidence="3 4">
    <name type="scientific">Magallana gigas</name>
    <name type="common">Pacific oyster</name>
    <name type="synonym">Crassostrea gigas</name>
    <dbReference type="NCBI Taxonomy" id="29159"/>
    <lineage>
        <taxon>Eukaryota</taxon>
        <taxon>Metazoa</taxon>
        <taxon>Spiralia</taxon>
        <taxon>Lophotrochozoa</taxon>
        <taxon>Mollusca</taxon>
        <taxon>Bivalvia</taxon>
        <taxon>Autobranchia</taxon>
        <taxon>Pteriomorphia</taxon>
        <taxon>Ostreida</taxon>
        <taxon>Ostreoidea</taxon>
        <taxon>Ostreidae</taxon>
        <taxon>Magallana</taxon>
    </lineage>
</organism>
<dbReference type="GO" id="GO:0006672">
    <property type="term" value="P:ceramide metabolic process"/>
    <property type="evidence" value="ECO:0007669"/>
    <property type="project" value="TreeGrafter"/>
</dbReference>
<dbReference type="PROSITE" id="PS50146">
    <property type="entry name" value="DAGK"/>
    <property type="match status" value="1"/>
</dbReference>
<sequence>MGDFTYDEDGNPVPRLDECYEDRFSDYVDVTNPFVIKGDGFDVTLSLSRGMLSWTSVSAKVKKSKIPLPGTAKLTKGTVDLPLKDVYGVQIKRKRAKGQPEGEGLCQGFIVYTYYSFGPNCWKDLVIDFDHPSESLCNKYYDGIKEFITDFPGRPHSLKIFMQTHAGNQNGRQLFINKILPMFKGASMSVDFLEIQHSEHVKQEMIHINIDDYDCIVAMGGDGTASKVVSGLLTATQNRNDVEVRQGFTPAKPQMPVGIIPTGSTNHIARSVMGLADPITAVLYILLGYNVPVDVCSVFSEDKLLQWNFACQYGFGANALQYANKYRRSLLPKSVDAAIYKASTKKKLHPYDCDVEYIPAERKRREDSDRVCLQGCSVCWNEEVKEDEEEECLVQPFNPLNNSNNSDTFVDLSKDESPWKVCKGSFLQVGLFCIPARCEFAPQGLSKFSHLNDGCMELVLVKDINRKDFIRFLKRNGNSKNQFDFPFVDVIRVKEVKFRPRIPMGWKHTDRKFHEIQYRMSKLEKQASRGSQVLELDDEDEDDRDNDSVVKSPLDEMSDFDSEDEDDDNSKDSKTGDSRKSSADSNRSSQKQYINNNNVIVNSAHQDRVLIGPQYRMTFAEQDRMKRKNKQIKKEEKAKAREERLLRTKWNLDNDLINKHELHFRVHHGLLSICGRGIAPDSIFQDYGCLPITR</sequence>